<dbReference type="SUPFAM" id="SSF46785">
    <property type="entry name" value="Winged helix' DNA-binding domain"/>
    <property type="match status" value="1"/>
</dbReference>
<dbReference type="InterPro" id="IPR000847">
    <property type="entry name" value="LysR_HTH_N"/>
</dbReference>
<dbReference type="Pfam" id="PF03466">
    <property type="entry name" value="LysR_substrate"/>
    <property type="match status" value="1"/>
</dbReference>
<dbReference type="RefSeq" id="WP_189041241.1">
    <property type="nucleotide sequence ID" value="NZ_BMJQ01000001.1"/>
</dbReference>
<dbReference type="EMBL" id="BMJQ01000001">
    <property type="protein sequence ID" value="GGE98926.1"/>
    <property type="molecule type" value="Genomic_DNA"/>
</dbReference>
<organism evidence="8 9">
    <name type="scientific">Aliidongia dinghuensis</name>
    <dbReference type="NCBI Taxonomy" id="1867774"/>
    <lineage>
        <taxon>Bacteria</taxon>
        <taxon>Pseudomonadati</taxon>
        <taxon>Pseudomonadota</taxon>
        <taxon>Alphaproteobacteria</taxon>
        <taxon>Rhodospirillales</taxon>
        <taxon>Dongiaceae</taxon>
        <taxon>Aliidongia</taxon>
    </lineage>
</organism>
<keyword evidence="3" id="KW-0238">DNA-binding</keyword>
<dbReference type="InterPro" id="IPR036388">
    <property type="entry name" value="WH-like_DNA-bd_sf"/>
</dbReference>
<dbReference type="FunFam" id="1.10.10.10:FF:000001">
    <property type="entry name" value="LysR family transcriptional regulator"/>
    <property type="match status" value="1"/>
</dbReference>
<reference evidence="8" key="1">
    <citation type="journal article" date="2014" name="Int. J. Syst. Evol. Microbiol.">
        <title>Complete genome sequence of Corynebacterium casei LMG S-19264T (=DSM 44701T), isolated from a smear-ripened cheese.</title>
        <authorList>
            <consortium name="US DOE Joint Genome Institute (JGI-PGF)"/>
            <person name="Walter F."/>
            <person name="Albersmeier A."/>
            <person name="Kalinowski J."/>
            <person name="Ruckert C."/>
        </authorList>
    </citation>
    <scope>NUCLEOTIDE SEQUENCE</scope>
    <source>
        <strain evidence="8">CGMCC 1.15725</strain>
    </source>
</reference>
<evidence type="ECO:0000313" key="8">
    <source>
        <dbReference type="EMBL" id="GGE98926.1"/>
    </source>
</evidence>
<comment type="caution">
    <text evidence="8">The sequence shown here is derived from an EMBL/GenBank/DDBJ whole genome shotgun (WGS) entry which is preliminary data.</text>
</comment>
<evidence type="ECO:0000256" key="6">
    <source>
        <dbReference type="ARBA" id="ARBA00043141"/>
    </source>
</evidence>
<dbReference type="Gene3D" id="1.10.10.10">
    <property type="entry name" value="Winged helix-like DNA-binding domain superfamily/Winged helix DNA-binding domain"/>
    <property type="match status" value="1"/>
</dbReference>
<dbReference type="Proteomes" id="UP000646365">
    <property type="component" value="Unassembled WGS sequence"/>
</dbReference>
<dbReference type="Gene3D" id="3.40.190.290">
    <property type="match status" value="1"/>
</dbReference>
<dbReference type="PROSITE" id="PS50931">
    <property type="entry name" value="HTH_LYSR"/>
    <property type="match status" value="1"/>
</dbReference>
<dbReference type="SUPFAM" id="SSF53850">
    <property type="entry name" value="Periplasmic binding protein-like II"/>
    <property type="match status" value="1"/>
</dbReference>
<reference evidence="8" key="2">
    <citation type="submission" date="2020-09" db="EMBL/GenBank/DDBJ databases">
        <authorList>
            <person name="Sun Q."/>
            <person name="Zhou Y."/>
        </authorList>
    </citation>
    <scope>NUCLEOTIDE SEQUENCE</scope>
    <source>
        <strain evidence="8">CGMCC 1.15725</strain>
    </source>
</reference>
<proteinExistence type="inferred from homology"/>
<dbReference type="PANTHER" id="PTHR30126">
    <property type="entry name" value="HTH-TYPE TRANSCRIPTIONAL REGULATOR"/>
    <property type="match status" value="1"/>
</dbReference>
<gene>
    <name evidence="8" type="ORF">GCM10011611_00580</name>
</gene>
<dbReference type="InterPro" id="IPR005119">
    <property type="entry name" value="LysR_subst-bd"/>
</dbReference>
<sequence length="323" mass="35005">MRHVTIRQLQLFVAAAETLSFARVAENLHLTPAGVSFQIKQIEALSGFALFERVGKKAALTEAGRTLLGHAKQVLRSLEDADQAMMALKGLTGGQVTIGLVSTAKYLVPHMLARFRAEHPGIVIHLREGNRREINSAIVNGEIDLAVMGQPLPGVDVTAEPFAPHPSVIIAAPDHPLAAYPPADQPLLPAGLLAGENFVLREEGSGTRALFDRFFDRAGFAPRVAMMTSSNETIKQAVMAGMGVALISGHTIGLELRLGLLTTLAVEGFPLMRSWFVAHRRNMPLLPVHRHLRSFFLEKGESIIDELDRDYRRLAAAGAIPAS</sequence>
<feature type="domain" description="HTH lysR-type" evidence="7">
    <location>
        <begin position="4"/>
        <end position="61"/>
    </location>
</feature>
<dbReference type="GO" id="GO:0003700">
    <property type="term" value="F:DNA-binding transcription factor activity"/>
    <property type="evidence" value="ECO:0007669"/>
    <property type="project" value="InterPro"/>
</dbReference>
<evidence type="ECO:0000256" key="3">
    <source>
        <dbReference type="ARBA" id="ARBA00023125"/>
    </source>
</evidence>
<name>A0A8J2YNM7_9PROT</name>
<evidence type="ECO:0000256" key="2">
    <source>
        <dbReference type="ARBA" id="ARBA00023015"/>
    </source>
</evidence>
<keyword evidence="4" id="KW-0804">Transcription</keyword>
<evidence type="ECO:0000259" key="7">
    <source>
        <dbReference type="PROSITE" id="PS50931"/>
    </source>
</evidence>
<dbReference type="GO" id="GO:0000976">
    <property type="term" value="F:transcription cis-regulatory region binding"/>
    <property type="evidence" value="ECO:0007669"/>
    <property type="project" value="TreeGrafter"/>
</dbReference>
<comment type="similarity">
    <text evidence="1">Belongs to the LysR transcriptional regulatory family.</text>
</comment>
<evidence type="ECO:0000256" key="1">
    <source>
        <dbReference type="ARBA" id="ARBA00009437"/>
    </source>
</evidence>
<protein>
    <recommendedName>
        <fullName evidence="5">HTH-type transcriptional regulator CbbR</fullName>
    </recommendedName>
    <alternativeName>
        <fullName evidence="6">RuBisCO operon transcriptional regulator</fullName>
    </alternativeName>
</protein>
<evidence type="ECO:0000256" key="5">
    <source>
        <dbReference type="ARBA" id="ARBA00039279"/>
    </source>
</evidence>
<accession>A0A8J2YNM7</accession>
<dbReference type="Pfam" id="PF00126">
    <property type="entry name" value="HTH_1"/>
    <property type="match status" value="1"/>
</dbReference>
<evidence type="ECO:0000256" key="4">
    <source>
        <dbReference type="ARBA" id="ARBA00023163"/>
    </source>
</evidence>
<dbReference type="InterPro" id="IPR036390">
    <property type="entry name" value="WH_DNA-bd_sf"/>
</dbReference>
<dbReference type="PANTHER" id="PTHR30126:SF5">
    <property type="entry name" value="HTH-TYPE TRANSCRIPTIONAL ACTIVATOR CMPR"/>
    <property type="match status" value="1"/>
</dbReference>
<evidence type="ECO:0000313" key="9">
    <source>
        <dbReference type="Proteomes" id="UP000646365"/>
    </source>
</evidence>
<dbReference type="AlphaFoldDB" id="A0A8J2YNM7"/>
<keyword evidence="9" id="KW-1185">Reference proteome</keyword>
<keyword evidence="2" id="KW-0805">Transcription regulation</keyword>